<name>D1CCT7_THET1</name>
<dbReference type="KEGG" id="ttr:Tter_1696"/>
<dbReference type="PANTHER" id="PTHR43586:SF8">
    <property type="entry name" value="CYSTEINE DESULFURASE 1, CHLOROPLASTIC"/>
    <property type="match status" value="1"/>
</dbReference>
<dbReference type="InterPro" id="IPR015424">
    <property type="entry name" value="PyrdxlP-dep_Trfase"/>
</dbReference>
<dbReference type="Gene3D" id="3.40.640.10">
    <property type="entry name" value="Type I PLP-dependent aspartate aminotransferase-like (Major domain)"/>
    <property type="match status" value="1"/>
</dbReference>
<dbReference type="EMBL" id="CP001825">
    <property type="protein sequence ID" value="ACZ42602.1"/>
    <property type="molecule type" value="Genomic_DNA"/>
</dbReference>
<dbReference type="GO" id="GO:0006534">
    <property type="term" value="P:cysteine metabolic process"/>
    <property type="evidence" value="ECO:0007669"/>
    <property type="project" value="InterPro"/>
</dbReference>
<keyword evidence="5" id="KW-0663">Pyridoxal phosphate</keyword>
<evidence type="ECO:0000259" key="7">
    <source>
        <dbReference type="Pfam" id="PF00266"/>
    </source>
</evidence>
<evidence type="ECO:0000313" key="8">
    <source>
        <dbReference type="EMBL" id="ACZ42602.1"/>
    </source>
</evidence>
<dbReference type="Proteomes" id="UP000000323">
    <property type="component" value="Chromosome 1"/>
</dbReference>
<keyword evidence="9" id="KW-1185">Reference proteome</keyword>
<evidence type="ECO:0000256" key="6">
    <source>
        <dbReference type="ARBA" id="ARBA00050776"/>
    </source>
</evidence>
<comment type="catalytic activity">
    <reaction evidence="6">
        <text>(sulfur carrier)-H + L-cysteine = (sulfur carrier)-SH + L-alanine</text>
        <dbReference type="Rhea" id="RHEA:43892"/>
        <dbReference type="Rhea" id="RHEA-COMP:14737"/>
        <dbReference type="Rhea" id="RHEA-COMP:14739"/>
        <dbReference type="ChEBI" id="CHEBI:29917"/>
        <dbReference type="ChEBI" id="CHEBI:35235"/>
        <dbReference type="ChEBI" id="CHEBI:57972"/>
        <dbReference type="ChEBI" id="CHEBI:64428"/>
        <dbReference type="EC" id="2.8.1.7"/>
    </reaction>
</comment>
<dbReference type="OrthoDB" id="9804366at2"/>
<comment type="similarity">
    <text evidence="2">Belongs to the class-V pyridoxal-phosphate-dependent aminotransferase family. Csd subfamily.</text>
</comment>
<dbReference type="InterPro" id="IPR010970">
    <property type="entry name" value="Cys_dSase_SufS"/>
</dbReference>
<evidence type="ECO:0000256" key="2">
    <source>
        <dbReference type="ARBA" id="ARBA00010447"/>
    </source>
</evidence>
<organism evidence="8 9">
    <name type="scientific">Thermobaculum terrenum (strain ATCC BAA-798 / CCMEE 7001 / YNP1)</name>
    <dbReference type="NCBI Taxonomy" id="525904"/>
    <lineage>
        <taxon>Bacteria</taxon>
        <taxon>Bacillati</taxon>
        <taxon>Chloroflexota</taxon>
        <taxon>Chloroflexia</taxon>
        <taxon>Candidatus Thermobaculales</taxon>
        <taxon>Candidatus Thermobaculaceae</taxon>
        <taxon>Thermobaculum</taxon>
    </lineage>
</organism>
<evidence type="ECO:0000256" key="3">
    <source>
        <dbReference type="ARBA" id="ARBA00012239"/>
    </source>
</evidence>
<proteinExistence type="inferred from homology"/>
<evidence type="ECO:0000256" key="5">
    <source>
        <dbReference type="ARBA" id="ARBA00022898"/>
    </source>
</evidence>
<keyword evidence="4" id="KW-0808">Transferase</keyword>
<dbReference type="InterPro" id="IPR015422">
    <property type="entry name" value="PyrdxlP-dep_Trfase_small"/>
</dbReference>
<dbReference type="InterPro" id="IPR016454">
    <property type="entry name" value="Cysteine_dSase"/>
</dbReference>
<dbReference type="HOGENOM" id="CLU_003433_2_5_0"/>
<dbReference type="GO" id="GO:0031071">
    <property type="term" value="F:cysteine desulfurase activity"/>
    <property type="evidence" value="ECO:0007669"/>
    <property type="project" value="UniProtKB-EC"/>
</dbReference>
<dbReference type="RefSeq" id="WP_012875636.1">
    <property type="nucleotide sequence ID" value="NC_013525.1"/>
</dbReference>
<evidence type="ECO:0000313" key="9">
    <source>
        <dbReference type="Proteomes" id="UP000000323"/>
    </source>
</evidence>
<feature type="domain" description="Aminotransferase class V" evidence="7">
    <location>
        <begin position="34"/>
        <end position="404"/>
    </location>
</feature>
<comment type="cofactor">
    <cofactor evidence="1">
        <name>pyridoxal 5'-phosphate</name>
        <dbReference type="ChEBI" id="CHEBI:597326"/>
    </cofactor>
</comment>
<dbReference type="NCBIfam" id="TIGR01979">
    <property type="entry name" value="sufS"/>
    <property type="match status" value="1"/>
</dbReference>
<dbReference type="InterPro" id="IPR015421">
    <property type="entry name" value="PyrdxlP-dep_Trfase_major"/>
</dbReference>
<dbReference type="PANTHER" id="PTHR43586">
    <property type="entry name" value="CYSTEINE DESULFURASE"/>
    <property type="match status" value="1"/>
</dbReference>
<evidence type="ECO:0000256" key="1">
    <source>
        <dbReference type="ARBA" id="ARBA00001933"/>
    </source>
</evidence>
<evidence type="ECO:0000256" key="4">
    <source>
        <dbReference type="ARBA" id="ARBA00022679"/>
    </source>
</evidence>
<sequence length="417" mass="46580">MAVSTTTRAQTVDWDSIRNDFPVLQQSHNGKRLVYLDSGATSQKPKVVIDALNEYYSRYNANVHRGVYKLSEESTARYEEARVKIQKFINARSPKEVIFTSNATGSINLVAYSWGRANVRQGDIIVFTEMEHHSNIVPWQILSQMTGARLEFVHITDDGYLRWEDIDRVLQLRPKILAVTAASNVLGTINPIEEIVKAAHSVGTLVLVDAAQAAPHMPVDVQKWDADFVAFTGHKMLGPTGIGVLYGKRELLESMPPFFGGGDMIREVHLEWTRYNDLPWKFEAGTPHIAGVIGLGVAVDYLSAIGMENVREHERELVEYALEQLSQVPDLVLYGPPAKDHGSAVSFNLGDIHPHDLAHILDQENIAVRAGHHCAQPLMERLGCAATTRASFYIYNTKEDVDALVEGLWKAREVFKL</sequence>
<protein>
    <recommendedName>
        <fullName evidence="3">cysteine desulfurase</fullName>
        <ecNumber evidence="3">2.8.1.7</ecNumber>
    </recommendedName>
</protein>
<dbReference type="CDD" id="cd06453">
    <property type="entry name" value="SufS_like"/>
    <property type="match status" value="1"/>
</dbReference>
<gene>
    <name evidence="8" type="ordered locus">Tter_1696</name>
</gene>
<dbReference type="STRING" id="525904.Tter_1696"/>
<dbReference type="GO" id="GO:0030170">
    <property type="term" value="F:pyridoxal phosphate binding"/>
    <property type="evidence" value="ECO:0007669"/>
    <property type="project" value="InterPro"/>
</dbReference>
<accession>D1CCT7</accession>
<dbReference type="EC" id="2.8.1.7" evidence="3"/>
<dbReference type="InterPro" id="IPR000192">
    <property type="entry name" value="Aminotrans_V_dom"/>
</dbReference>
<dbReference type="Pfam" id="PF00266">
    <property type="entry name" value="Aminotran_5"/>
    <property type="match status" value="1"/>
</dbReference>
<reference evidence="9" key="1">
    <citation type="journal article" date="2010" name="Stand. Genomic Sci.">
        <title>Complete genome sequence of 'Thermobaculum terrenum' type strain (YNP1).</title>
        <authorList>
            <person name="Kiss H."/>
            <person name="Cleland D."/>
            <person name="Lapidus A."/>
            <person name="Lucas S."/>
            <person name="Glavina Del Rio T."/>
            <person name="Nolan M."/>
            <person name="Tice H."/>
            <person name="Han C."/>
            <person name="Goodwin L."/>
            <person name="Pitluck S."/>
            <person name="Liolios K."/>
            <person name="Ivanova N."/>
            <person name="Mavromatis K."/>
            <person name="Ovchinnikova G."/>
            <person name="Pati A."/>
            <person name="Chen A."/>
            <person name="Palaniappan K."/>
            <person name="Land M."/>
            <person name="Hauser L."/>
            <person name="Chang Y."/>
            <person name="Jeffries C."/>
            <person name="Lu M."/>
            <person name="Brettin T."/>
            <person name="Detter J."/>
            <person name="Goker M."/>
            <person name="Tindall B."/>
            <person name="Beck B."/>
            <person name="McDermott T."/>
            <person name="Woyke T."/>
            <person name="Bristow J."/>
            <person name="Eisen J."/>
            <person name="Markowitz V."/>
            <person name="Hugenholtz P."/>
            <person name="Kyrpides N."/>
            <person name="Klenk H."/>
            <person name="Cheng J."/>
        </authorList>
    </citation>
    <scope>NUCLEOTIDE SEQUENCE [LARGE SCALE GENOMIC DNA]</scope>
    <source>
        <strain evidence="9">ATCC BAA-798 / YNP1</strain>
    </source>
</reference>
<dbReference type="SUPFAM" id="SSF53383">
    <property type="entry name" value="PLP-dependent transferases"/>
    <property type="match status" value="1"/>
</dbReference>
<dbReference type="eggNOG" id="COG0520">
    <property type="taxonomic scope" value="Bacteria"/>
</dbReference>
<dbReference type="Gene3D" id="3.90.1150.10">
    <property type="entry name" value="Aspartate Aminotransferase, domain 1"/>
    <property type="match status" value="1"/>
</dbReference>
<dbReference type="PIRSF" id="PIRSF005572">
    <property type="entry name" value="NifS"/>
    <property type="match status" value="1"/>
</dbReference>
<dbReference type="AlphaFoldDB" id="D1CCT7"/>